<gene>
    <name evidence="2" type="ORF">HGMM_OP4C638</name>
</gene>
<protein>
    <submittedName>
        <fullName evidence="2">Hypothetical conserved protein</fullName>
    </submittedName>
</protein>
<feature type="transmembrane region" description="Helical" evidence="1">
    <location>
        <begin position="297"/>
        <end position="314"/>
    </location>
</feature>
<feature type="transmembrane region" description="Helical" evidence="1">
    <location>
        <begin position="415"/>
        <end position="434"/>
    </location>
</feature>
<name>H5SU02_ACEAU</name>
<sequence>MRHGRVQSFAAQYTCMEGQDLGKLLPLWSALPFVLLLLSIAILPLAAPHFWEKNRNKALVSALFGLPVAVYLATWVSPELARFAQNCLNIGVPICVNGAGVEVIVKTALEYFSFILLLGALFTISGGIVIRGSFAGTPEVNTIFLAIGAVLASFIGTTGASMLLIRPLLRANAVRQRKSHIVIFFIFLVSNIGGLLTPLGDPPLFLGFLNGVPFEWTLSLFPQWLLVVGSLLVVFYIWDSVVFRSEDIKRPGDLDELVLTHEPFQIVGVRNILLLGGVVLTIYLCGTFHLGHGLHELVLGGSMIFLALLSWRLSDESWRTENHFSWGPIIEVAVVFAGVFATMIPALLILNARGPELGLKEPWQFFWATGLLSSFLDNAPTYLTMSATAAGLMGVSVEVPHYLHHLIETDAGATFLAAVSCGAVFMGANTYIGNGPNFMVKAIAEREHIPMPSFFGYMIYSGTILLPLFAAVTWLFFR</sequence>
<feature type="transmembrane region" description="Helical" evidence="1">
    <location>
        <begin position="111"/>
        <end position="130"/>
    </location>
</feature>
<feature type="transmembrane region" description="Helical" evidence="1">
    <location>
        <begin position="58"/>
        <end position="77"/>
    </location>
</feature>
<feature type="transmembrane region" description="Helical" evidence="1">
    <location>
        <begin position="454"/>
        <end position="477"/>
    </location>
</feature>
<keyword evidence="1" id="KW-0812">Transmembrane</keyword>
<feature type="transmembrane region" description="Helical" evidence="1">
    <location>
        <begin position="272"/>
        <end position="291"/>
    </location>
</feature>
<keyword evidence="1" id="KW-0472">Membrane</keyword>
<dbReference type="Pfam" id="PF16980">
    <property type="entry name" value="CitMHS_2"/>
    <property type="match status" value="1"/>
</dbReference>
<feature type="transmembrane region" description="Helical" evidence="1">
    <location>
        <begin position="326"/>
        <end position="350"/>
    </location>
</feature>
<accession>H5SU02</accession>
<evidence type="ECO:0000256" key="1">
    <source>
        <dbReference type="SAM" id="Phobius"/>
    </source>
</evidence>
<feature type="transmembrane region" description="Helical" evidence="1">
    <location>
        <begin position="181"/>
        <end position="200"/>
    </location>
</feature>
<dbReference type="InterPro" id="IPR031566">
    <property type="entry name" value="CitMHS_2"/>
</dbReference>
<organism evidence="2">
    <name type="scientific">Acetithermum autotrophicum</name>
    <dbReference type="NCBI Taxonomy" id="1446466"/>
    <lineage>
        <taxon>Bacteria</taxon>
        <taxon>Candidatus Bipolaricaulota</taxon>
        <taxon>Candidatus Acetithermum</taxon>
    </lineage>
</organism>
<reference evidence="2" key="1">
    <citation type="journal article" date="2005" name="Environ. Microbiol.">
        <title>Genetic and functional properties of uncultivated thermophilic crenarchaeotes from a subsurface gold mine as revealed by analysis of genome fragments.</title>
        <authorList>
            <person name="Nunoura T."/>
            <person name="Hirayama H."/>
            <person name="Takami H."/>
            <person name="Oida H."/>
            <person name="Nishi S."/>
            <person name="Shimamura S."/>
            <person name="Suzuki Y."/>
            <person name="Inagaki F."/>
            <person name="Takai K."/>
            <person name="Nealson K.H."/>
            <person name="Horikoshi K."/>
        </authorList>
    </citation>
    <scope>NUCLEOTIDE SEQUENCE</scope>
</reference>
<dbReference type="EMBL" id="AP011803">
    <property type="protein sequence ID" value="BAL60002.1"/>
    <property type="molecule type" value="Genomic_DNA"/>
</dbReference>
<dbReference type="AlphaFoldDB" id="H5SU02"/>
<reference evidence="2" key="2">
    <citation type="journal article" date="2012" name="PLoS ONE">
        <title>A Deeply Branching Thermophilic Bacterium with an Ancient Acetyl-CoA Pathway Dominates a Subsurface Ecosystem.</title>
        <authorList>
            <person name="Takami H."/>
            <person name="Noguchi H."/>
            <person name="Takaki Y."/>
            <person name="Uchiyama I."/>
            <person name="Toyoda A."/>
            <person name="Nishi S."/>
            <person name="Chee G.-J."/>
            <person name="Arai W."/>
            <person name="Nunoura T."/>
            <person name="Itoh T."/>
            <person name="Hattori M."/>
            <person name="Takai K."/>
        </authorList>
    </citation>
    <scope>NUCLEOTIDE SEQUENCE</scope>
</reference>
<keyword evidence="1" id="KW-1133">Transmembrane helix</keyword>
<feature type="transmembrane region" description="Helical" evidence="1">
    <location>
        <begin position="27"/>
        <end position="46"/>
    </location>
</feature>
<evidence type="ECO:0000313" key="2">
    <source>
        <dbReference type="EMBL" id="BAL60002.1"/>
    </source>
</evidence>
<feature type="transmembrane region" description="Helical" evidence="1">
    <location>
        <begin position="220"/>
        <end position="238"/>
    </location>
</feature>
<proteinExistence type="predicted"/>
<feature type="transmembrane region" description="Helical" evidence="1">
    <location>
        <begin position="142"/>
        <end position="169"/>
    </location>
</feature>